<evidence type="ECO:0000313" key="1">
    <source>
        <dbReference type="EMBL" id="GAA1699682.1"/>
    </source>
</evidence>
<protein>
    <submittedName>
        <fullName evidence="1">Uncharacterized protein</fullName>
    </submittedName>
</protein>
<comment type="caution">
    <text evidence="1">The sequence shown here is derived from an EMBL/GenBank/DDBJ whole genome shotgun (WGS) entry which is preliminary data.</text>
</comment>
<reference evidence="2" key="1">
    <citation type="journal article" date="2019" name="Int. J. Syst. Evol. Microbiol.">
        <title>The Global Catalogue of Microorganisms (GCM) 10K type strain sequencing project: providing services to taxonomists for standard genome sequencing and annotation.</title>
        <authorList>
            <consortium name="The Broad Institute Genomics Platform"/>
            <consortium name="The Broad Institute Genome Sequencing Center for Infectious Disease"/>
            <person name="Wu L."/>
            <person name="Ma J."/>
        </authorList>
    </citation>
    <scope>NUCLEOTIDE SEQUENCE [LARGE SCALE GENOMIC DNA]</scope>
    <source>
        <strain evidence="2">JCM 14307</strain>
    </source>
</reference>
<dbReference type="EMBL" id="BAAANF010000017">
    <property type="protein sequence ID" value="GAA1699682.1"/>
    <property type="molecule type" value="Genomic_DNA"/>
</dbReference>
<sequence>MNSISALAATSRVRTPKGLGQFVVVTCSVEESTAMWRDVTRITVCYVTPVPPPVE</sequence>
<dbReference type="Proteomes" id="UP001500280">
    <property type="component" value="Unassembled WGS sequence"/>
</dbReference>
<evidence type="ECO:0000313" key="2">
    <source>
        <dbReference type="Proteomes" id="UP001500280"/>
    </source>
</evidence>
<accession>A0ABP4U7G6</accession>
<proteinExistence type="predicted"/>
<keyword evidence="2" id="KW-1185">Reference proteome</keyword>
<organism evidence="1 2">
    <name type="scientific">Kribbella yunnanensis</name>
    <dbReference type="NCBI Taxonomy" id="190194"/>
    <lineage>
        <taxon>Bacteria</taxon>
        <taxon>Bacillati</taxon>
        <taxon>Actinomycetota</taxon>
        <taxon>Actinomycetes</taxon>
        <taxon>Propionibacteriales</taxon>
        <taxon>Kribbellaceae</taxon>
        <taxon>Kribbella</taxon>
    </lineage>
</organism>
<gene>
    <name evidence="1" type="ORF">GCM10009745_52880</name>
</gene>
<name>A0ABP4U7G6_9ACTN</name>